<proteinExistence type="predicted"/>
<evidence type="ECO:0000256" key="1">
    <source>
        <dbReference type="SAM" id="SignalP"/>
    </source>
</evidence>
<evidence type="ECO:0000313" key="2">
    <source>
        <dbReference type="EMBL" id="KAH9820942.1"/>
    </source>
</evidence>
<reference evidence="2 3" key="1">
    <citation type="journal article" date="2018" name="IMA Fungus">
        <title>IMA Genome-F 10: Nine draft genome sequences of Claviceps purpurea s.lat., including C. arundinis, C. humidiphila, and C. cf. spartinae, pseudomolecules for the pitch canker pathogen Fusarium circinatum, draft genome of Davidsoniella eucalypti, Grosmannia galeiformis, Quambalaria eucalypti, and Teratosphaeria destructans.</title>
        <authorList>
            <person name="Wingfield B.D."/>
            <person name="Liu M."/>
            <person name="Nguyen H.D."/>
            <person name="Lane F.A."/>
            <person name="Morgan S.W."/>
            <person name="De Vos L."/>
            <person name="Wilken P.M."/>
            <person name="Duong T.A."/>
            <person name="Aylward J."/>
            <person name="Coetzee M.P."/>
            <person name="Dadej K."/>
            <person name="De Beer Z.W."/>
            <person name="Findlay W."/>
            <person name="Havenga M."/>
            <person name="Kolarik M."/>
            <person name="Menzies J.G."/>
            <person name="Naidoo K."/>
            <person name="Pochopski O."/>
            <person name="Shoukouhi P."/>
            <person name="Santana Q.C."/>
            <person name="Seifert K.A."/>
            <person name="Soal N."/>
            <person name="Steenkamp E.T."/>
            <person name="Tatham C.T."/>
            <person name="van der Nest M.A."/>
            <person name="Wingfield M.J."/>
        </authorList>
    </citation>
    <scope>NUCLEOTIDE SEQUENCE [LARGE SCALE GENOMIC DNA]</scope>
    <source>
        <strain evidence="2">CMW44962</strain>
    </source>
</reference>
<dbReference type="Proteomes" id="UP001138500">
    <property type="component" value="Unassembled WGS sequence"/>
</dbReference>
<protein>
    <submittedName>
        <fullName evidence="2">M6 protein</fullName>
    </submittedName>
</protein>
<accession>A0A9W7SL33</accession>
<dbReference type="OrthoDB" id="10409150at2759"/>
<dbReference type="AlphaFoldDB" id="A0A9W7SL33"/>
<name>A0A9W7SL33_9PEZI</name>
<gene>
    <name evidence="2" type="ORF">Tdes44962_MAKER05031</name>
</gene>
<feature type="signal peptide" evidence="1">
    <location>
        <begin position="1"/>
        <end position="17"/>
    </location>
</feature>
<sequence>MQLRFQLIFQSFCAAMAAKYRLCACTVSEANGMIDVATTRLVADTSGGDLAFCSSTKIANVYCAPRNGYYLFAKGRSWLGGLLGDNWIGGNEMHSLCTEKYGAGASVCFDPTNAKYDDESYRDFASKPCLT</sequence>
<reference evidence="2 3" key="2">
    <citation type="journal article" date="2021" name="Curr. Genet.">
        <title>Genetic response to nitrogen starvation in the aggressive Eucalyptus foliar pathogen Teratosphaeria destructans.</title>
        <authorList>
            <person name="Havenga M."/>
            <person name="Wingfield B.D."/>
            <person name="Wingfield M.J."/>
            <person name="Dreyer L.L."/>
            <person name="Roets F."/>
            <person name="Aylward J."/>
        </authorList>
    </citation>
    <scope>NUCLEOTIDE SEQUENCE [LARGE SCALE GENOMIC DNA]</scope>
    <source>
        <strain evidence="2">CMW44962</strain>
    </source>
</reference>
<comment type="caution">
    <text evidence="2">The sequence shown here is derived from an EMBL/GenBank/DDBJ whole genome shotgun (WGS) entry which is preliminary data.</text>
</comment>
<feature type="chain" id="PRO_5040936920" evidence="1">
    <location>
        <begin position="18"/>
        <end position="131"/>
    </location>
</feature>
<dbReference type="EMBL" id="RIBY02002278">
    <property type="protein sequence ID" value="KAH9820942.1"/>
    <property type="molecule type" value="Genomic_DNA"/>
</dbReference>
<keyword evidence="3" id="KW-1185">Reference proteome</keyword>
<evidence type="ECO:0000313" key="3">
    <source>
        <dbReference type="Proteomes" id="UP001138500"/>
    </source>
</evidence>
<keyword evidence="1" id="KW-0732">Signal</keyword>
<organism evidence="2 3">
    <name type="scientific">Teratosphaeria destructans</name>
    <dbReference type="NCBI Taxonomy" id="418781"/>
    <lineage>
        <taxon>Eukaryota</taxon>
        <taxon>Fungi</taxon>
        <taxon>Dikarya</taxon>
        <taxon>Ascomycota</taxon>
        <taxon>Pezizomycotina</taxon>
        <taxon>Dothideomycetes</taxon>
        <taxon>Dothideomycetidae</taxon>
        <taxon>Mycosphaerellales</taxon>
        <taxon>Teratosphaeriaceae</taxon>
        <taxon>Teratosphaeria</taxon>
    </lineage>
</organism>